<feature type="compositionally biased region" description="Polar residues" evidence="1">
    <location>
        <begin position="312"/>
        <end position="343"/>
    </location>
</feature>
<keyword evidence="3" id="KW-1185">Reference proteome</keyword>
<feature type="compositionally biased region" description="Polar residues" evidence="1">
    <location>
        <begin position="425"/>
        <end position="436"/>
    </location>
</feature>
<gene>
    <name evidence="2" type="ORF">M407DRAFT_6967</name>
</gene>
<feature type="region of interest" description="Disordered" evidence="1">
    <location>
        <begin position="66"/>
        <end position="515"/>
    </location>
</feature>
<evidence type="ECO:0000313" key="3">
    <source>
        <dbReference type="Proteomes" id="UP000054248"/>
    </source>
</evidence>
<reference evidence="3" key="2">
    <citation type="submission" date="2015-01" db="EMBL/GenBank/DDBJ databases">
        <title>Evolutionary Origins and Diversification of the Mycorrhizal Mutualists.</title>
        <authorList>
            <consortium name="DOE Joint Genome Institute"/>
            <consortium name="Mycorrhizal Genomics Consortium"/>
            <person name="Kohler A."/>
            <person name="Kuo A."/>
            <person name="Nagy L.G."/>
            <person name="Floudas D."/>
            <person name="Copeland A."/>
            <person name="Barry K.W."/>
            <person name="Cichocki N."/>
            <person name="Veneault-Fourrey C."/>
            <person name="LaButti K."/>
            <person name="Lindquist E.A."/>
            <person name="Lipzen A."/>
            <person name="Lundell T."/>
            <person name="Morin E."/>
            <person name="Murat C."/>
            <person name="Riley R."/>
            <person name="Ohm R."/>
            <person name="Sun H."/>
            <person name="Tunlid A."/>
            <person name="Henrissat B."/>
            <person name="Grigoriev I.V."/>
            <person name="Hibbett D.S."/>
            <person name="Martin F."/>
        </authorList>
    </citation>
    <scope>NUCLEOTIDE SEQUENCE [LARGE SCALE GENOMIC DNA]</scope>
    <source>
        <strain evidence="3">MUT 4182</strain>
    </source>
</reference>
<organism evidence="2 3">
    <name type="scientific">Tulasnella calospora MUT 4182</name>
    <dbReference type="NCBI Taxonomy" id="1051891"/>
    <lineage>
        <taxon>Eukaryota</taxon>
        <taxon>Fungi</taxon>
        <taxon>Dikarya</taxon>
        <taxon>Basidiomycota</taxon>
        <taxon>Agaricomycotina</taxon>
        <taxon>Agaricomycetes</taxon>
        <taxon>Cantharellales</taxon>
        <taxon>Tulasnellaceae</taxon>
        <taxon>Tulasnella</taxon>
    </lineage>
</organism>
<dbReference type="STRING" id="1051891.A0A0C3L2W7"/>
<dbReference type="OrthoDB" id="3251444at2759"/>
<proteinExistence type="predicted"/>
<sequence length="515" mass="55560">MDPPTGFGILRRKRHEEEPFVTFSVPDRKLTFDRLFEADSLEDFKASVQSRAKLGPEVRYDLIHTRDGDEVSIEDANKKGGAKQKDTRTVQTTADTTQPNDHPASNLIVGSSSARAAKSPEVSSTPKKLSYIDAFSSSEEDEEEDEEEDSDGDVEMKNTNPSSPSKMKSKPHTFLSPSPPPDLTPSRLKPTSKLAVIRPRQETESETEEAPGNDTRRTRTHGPPTIASSAKKPISGAKLGAERLVSPLPRPSAKGNVQSEGKSSSLTCNFTDVLVPGTDGSSSEESSEEEEEEVAAPPKSRGQDAVAERANLNATPMSQPTLKPVLPNSSSIARPAKLSSQDVTPKPQVRRAASPVRSLQNAKRAESSDSSSSISSDSEDEKAVSEAVKPSRKGSNTSDSSTSSKDVPTVDARRKPVTARPLASHSVSHTPAQKSFPSLQSLSSQPRRPVHRPPNFLSQPRRPDSSQAQQTSDRNDSDDSDDESSGDDDVPKDRRAGAGVQSKKKAGRLQAWVQT</sequence>
<protein>
    <submittedName>
        <fullName evidence="2">Uncharacterized protein</fullName>
    </submittedName>
</protein>
<reference evidence="2 3" key="1">
    <citation type="submission" date="2014-04" db="EMBL/GenBank/DDBJ databases">
        <authorList>
            <consortium name="DOE Joint Genome Institute"/>
            <person name="Kuo A."/>
            <person name="Girlanda M."/>
            <person name="Perotto S."/>
            <person name="Kohler A."/>
            <person name="Nagy L.G."/>
            <person name="Floudas D."/>
            <person name="Copeland A."/>
            <person name="Barry K.W."/>
            <person name="Cichocki N."/>
            <person name="Veneault-Fourrey C."/>
            <person name="LaButti K."/>
            <person name="Lindquist E.A."/>
            <person name="Lipzen A."/>
            <person name="Lundell T."/>
            <person name="Morin E."/>
            <person name="Murat C."/>
            <person name="Sun H."/>
            <person name="Tunlid A."/>
            <person name="Henrissat B."/>
            <person name="Grigoriev I.V."/>
            <person name="Hibbett D.S."/>
            <person name="Martin F."/>
            <person name="Nordberg H.P."/>
            <person name="Cantor M.N."/>
            <person name="Hua S.X."/>
        </authorList>
    </citation>
    <scope>NUCLEOTIDE SEQUENCE [LARGE SCALE GENOMIC DNA]</scope>
    <source>
        <strain evidence="2 3">MUT 4182</strain>
    </source>
</reference>
<feature type="compositionally biased region" description="Basic and acidic residues" evidence="1">
    <location>
        <begin position="66"/>
        <end position="88"/>
    </location>
</feature>
<evidence type="ECO:0000256" key="1">
    <source>
        <dbReference type="SAM" id="MobiDB-lite"/>
    </source>
</evidence>
<feature type="compositionally biased region" description="Acidic residues" evidence="1">
    <location>
        <begin position="138"/>
        <end position="153"/>
    </location>
</feature>
<feature type="compositionally biased region" description="Low complexity" evidence="1">
    <location>
        <begin position="437"/>
        <end position="447"/>
    </location>
</feature>
<feature type="compositionally biased region" description="Acidic residues" evidence="1">
    <location>
        <begin position="476"/>
        <end position="488"/>
    </location>
</feature>
<feature type="compositionally biased region" description="Polar residues" evidence="1">
    <location>
        <begin position="255"/>
        <end position="270"/>
    </location>
</feature>
<name>A0A0C3L2W7_9AGAM</name>
<feature type="compositionally biased region" description="Low complexity" evidence="1">
    <location>
        <begin position="393"/>
        <end position="406"/>
    </location>
</feature>
<dbReference type="HOGENOM" id="CLU_529133_0_0_1"/>
<dbReference type="EMBL" id="KN822999">
    <property type="protein sequence ID" value="KIO28088.1"/>
    <property type="molecule type" value="Genomic_DNA"/>
</dbReference>
<accession>A0A0C3L2W7</accession>
<feature type="compositionally biased region" description="Acidic residues" evidence="1">
    <location>
        <begin position="285"/>
        <end position="294"/>
    </location>
</feature>
<evidence type="ECO:0000313" key="2">
    <source>
        <dbReference type="EMBL" id="KIO28088.1"/>
    </source>
</evidence>
<dbReference type="Proteomes" id="UP000054248">
    <property type="component" value="Unassembled WGS sequence"/>
</dbReference>
<feature type="compositionally biased region" description="Low complexity" evidence="1">
    <location>
        <begin position="89"/>
        <end position="98"/>
    </location>
</feature>
<dbReference type="AlphaFoldDB" id="A0A0C3L2W7"/>